<accession>W5S5W3</accession>
<sequence length="232" mass="26792">MQCPPDVHKRYSSNEIDVVAVEMPDQVRVTFIRNHPMYDDEINEGKIYDMNSTHIVHDSTLFKNMGNCRSSEFAALLEGKRHKIPKDNLEVWKENVRICDISKTRSSVRVVHAVIVSMIDEIDWHRSQGISRLLSTSPNVAEYFNAFLESLKENRCSGLGSVASQIQEDFRHYQFYFVDGTVRVYPGVETSKSIIVQNEEKEDSGWTWFVLFVIGILLLGILFFLWKTHKSS</sequence>
<evidence type="ECO:0000313" key="3">
    <source>
        <dbReference type="Proteomes" id="UP000202176"/>
    </source>
</evidence>
<dbReference type="Proteomes" id="UP000202176">
    <property type="component" value="Segment"/>
</dbReference>
<gene>
    <name evidence="2" type="ORF">pv_100</name>
</gene>
<proteinExistence type="predicted"/>
<evidence type="ECO:0000313" key="2">
    <source>
        <dbReference type="EMBL" id="AHH01667.1"/>
    </source>
</evidence>
<dbReference type="KEGG" id="vg:18266128"/>
<dbReference type="EMBL" id="KF740664">
    <property type="protein sequence ID" value="AHH01667.1"/>
    <property type="molecule type" value="Genomic_DNA"/>
</dbReference>
<keyword evidence="3" id="KW-1185">Reference proteome</keyword>
<dbReference type="SMR" id="W5S5W3"/>
<keyword evidence="1" id="KW-0472">Membrane</keyword>
<organism evidence="2 3">
    <name type="scientific">Pithovirus sibericum</name>
    <dbReference type="NCBI Taxonomy" id="1450746"/>
    <lineage>
        <taxon>Viruses</taxon>
        <taxon>Pithoviruses</taxon>
        <taxon>Orthopithovirinae</taxon>
        <taxon>Alphapithovirus</taxon>
        <taxon>Alphapithovirus sibericum</taxon>
    </lineage>
</organism>
<name>W5S5W3_9VIRU</name>
<feature type="transmembrane region" description="Helical" evidence="1">
    <location>
        <begin position="206"/>
        <end position="226"/>
    </location>
</feature>
<dbReference type="GeneID" id="18266128"/>
<evidence type="ECO:0000256" key="1">
    <source>
        <dbReference type="SAM" id="Phobius"/>
    </source>
</evidence>
<keyword evidence="1" id="KW-1133">Transmembrane helix</keyword>
<keyword evidence="1" id="KW-0812">Transmembrane</keyword>
<reference evidence="2 3" key="1">
    <citation type="journal article" date="2014" name="Proc. Natl. Acad. Sci. U.S.A.">
        <title>Thirty-thousand-year-old distant relative of giant icosahedral DNA viruses with a pandoravirus morphology.</title>
        <authorList>
            <person name="Legendre M."/>
            <person name="Bartoli J."/>
            <person name="Shmakova L."/>
            <person name="Jeudy S."/>
            <person name="Labadie K."/>
            <person name="Adrait A."/>
            <person name="Lescot M."/>
            <person name="Poirot O."/>
            <person name="Bertaux L."/>
            <person name="Bruley C."/>
            <person name="Coute Y."/>
            <person name="Rivkina E."/>
            <person name="Abergel C."/>
            <person name="Claverie J.M."/>
        </authorList>
    </citation>
    <scope>NUCLEOTIDE SEQUENCE [LARGE SCALE GENOMIC DNA]</scope>
    <source>
        <strain evidence="2">P1084-T</strain>
    </source>
</reference>
<protein>
    <submittedName>
        <fullName evidence="2">Uncharacterized protein</fullName>
    </submittedName>
</protein>
<dbReference type="RefSeq" id="YP_009001002.1">
    <property type="nucleotide sequence ID" value="NC_023423.1"/>
</dbReference>